<proteinExistence type="inferred from homology"/>
<dbReference type="InterPro" id="IPR003136">
    <property type="entry name" value="Cytidylate_kin"/>
</dbReference>
<dbReference type="GO" id="GO:0015949">
    <property type="term" value="P:nucleobase-containing small molecule interconversion"/>
    <property type="evidence" value="ECO:0007669"/>
    <property type="project" value="TreeGrafter"/>
</dbReference>
<dbReference type="GO" id="GO:0005524">
    <property type="term" value="F:ATP binding"/>
    <property type="evidence" value="ECO:0007669"/>
    <property type="project" value="UniProtKB-KW"/>
</dbReference>
<dbReference type="NCBIfam" id="TIGR00017">
    <property type="entry name" value="cmk"/>
    <property type="match status" value="1"/>
</dbReference>
<dbReference type="PANTHER" id="PTHR21299">
    <property type="entry name" value="CYTIDYLATE KINASE/PANTOATE-BETA-ALANINE LIGASE"/>
    <property type="match status" value="1"/>
</dbReference>
<comment type="catalytic activity">
    <reaction evidence="7">
        <text>dCMP + ATP = dCDP + ADP</text>
        <dbReference type="Rhea" id="RHEA:25094"/>
        <dbReference type="ChEBI" id="CHEBI:30616"/>
        <dbReference type="ChEBI" id="CHEBI:57566"/>
        <dbReference type="ChEBI" id="CHEBI:58593"/>
        <dbReference type="ChEBI" id="CHEBI:456216"/>
        <dbReference type="EC" id="2.7.4.25"/>
    </reaction>
</comment>
<dbReference type="AlphaFoldDB" id="A0A644TEC2"/>
<keyword evidence="5 10" id="KW-0418">Kinase</keyword>
<dbReference type="GO" id="GO:0005829">
    <property type="term" value="C:cytosol"/>
    <property type="evidence" value="ECO:0007669"/>
    <property type="project" value="TreeGrafter"/>
</dbReference>
<evidence type="ECO:0000256" key="3">
    <source>
        <dbReference type="ARBA" id="ARBA00022679"/>
    </source>
</evidence>
<evidence type="ECO:0000256" key="8">
    <source>
        <dbReference type="ARBA" id="ARBA00048478"/>
    </source>
</evidence>
<organism evidence="10">
    <name type="scientific">bioreactor metagenome</name>
    <dbReference type="NCBI Taxonomy" id="1076179"/>
    <lineage>
        <taxon>unclassified sequences</taxon>
        <taxon>metagenomes</taxon>
        <taxon>ecological metagenomes</taxon>
    </lineage>
</organism>
<protein>
    <recommendedName>
        <fullName evidence="2">(d)CMP kinase</fullName>
        <ecNumber evidence="2">2.7.4.25</ecNumber>
    </recommendedName>
</protein>
<dbReference type="GO" id="GO:0036430">
    <property type="term" value="F:CMP kinase activity"/>
    <property type="evidence" value="ECO:0007669"/>
    <property type="project" value="RHEA"/>
</dbReference>
<dbReference type="InterPro" id="IPR027417">
    <property type="entry name" value="P-loop_NTPase"/>
</dbReference>
<comment type="catalytic activity">
    <reaction evidence="8">
        <text>CMP + ATP = CDP + ADP</text>
        <dbReference type="Rhea" id="RHEA:11600"/>
        <dbReference type="ChEBI" id="CHEBI:30616"/>
        <dbReference type="ChEBI" id="CHEBI:58069"/>
        <dbReference type="ChEBI" id="CHEBI:60377"/>
        <dbReference type="ChEBI" id="CHEBI:456216"/>
        <dbReference type="EC" id="2.7.4.25"/>
    </reaction>
</comment>
<dbReference type="HAMAP" id="MF_00238">
    <property type="entry name" value="Cytidyl_kinase_type1"/>
    <property type="match status" value="1"/>
</dbReference>
<evidence type="ECO:0000259" key="9">
    <source>
        <dbReference type="Pfam" id="PF02224"/>
    </source>
</evidence>
<comment type="caution">
    <text evidence="10">The sequence shown here is derived from an EMBL/GenBank/DDBJ whole genome shotgun (WGS) entry which is preliminary data.</text>
</comment>
<gene>
    <name evidence="10" type="primary">cmk_3</name>
    <name evidence="10" type="ORF">SDC9_10990</name>
</gene>
<reference evidence="10" key="1">
    <citation type="submission" date="2019-08" db="EMBL/GenBank/DDBJ databases">
        <authorList>
            <person name="Kucharzyk K."/>
            <person name="Murdoch R.W."/>
            <person name="Higgins S."/>
            <person name="Loffler F."/>
        </authorList>
    </citation>
    <scope>NUCLEOTIDE SEQUENCE</scope>
</reference>
<dbReference type="InterPro" id="IPR011994">
    <property type="entry name" value="Cytidylate_kinase_dom"/>
</dbReference>
<evidence type="ECO:0000256" key="5">
    <source>
        <dbReference type="ARBA" id="ARBA00022777"/>
    </source>
</evidence>
<evidence type="ECO:0000256" key="4">
    <source>
        <dbReference type="ARBA" id="ARBA00022741"/>
    </source>
</evidence>
<dbReference type="Pfam" id="PF02224">
    <property type="entry name" value="Cytidylate_kin"/>
    <property type="match status" value="1"/>
</dbReference>
<evidence type="ECO:0000256" key="1">
    <source>
        <dbReference type="ARBA" id="ARBA00009427"/>
    </source>
</evidence>
<dbReference type="Gene3D" id="3.40.50.300">
    <property type="entry name" value="P-loop containing nucleotide triphosphate hydrolases"/>
    <property type="match status" value="1"/>
</dbReference>
<dbReference type="EMBL" id="VSSQ01000028">
    <property type="protein sequence ID" value="MPL65326.1"/>
    <property type="molecule type" value="Genomic_DNA"/>
</dbReference>
<dbReference type="CDD" id="cd02020">
    <property type="entry name" value="CMPK"/>
    <property type="match status" value="1"/>
</dbReference>
<dbReference type="EC" id="2.7.4.25" evidence="2"/>
<accession>A0A644TEC2</accession>
<sequence>MKNGLLVRGHYGIINCRFEVGQIEGVTVKKNLQIAIDGPAGAGKSTIAKAIARQLGFFYVDTGAMYRAIAYKALRLNIALTQEEEIAGMARQTEITLEHSAARRVFCDGLDVTEAIRSPEVSRSVSIIAAYPEVRERLVELQRQEAGQGGVVMDGRDIGTYVLPDADLKIFLTASSEERARRRWLELQRAGKELSLAEVQRDMDARDHYDQQRAVSPLIPAADAILLDTTGLQIEEIVDRILSLFNDKVETGYVRSQNQ</sequence>
<evidence type="ECO:0000256" key="6">
    <source>
        <dbReference type="ARBA" id="ARBA00022840"/>
    </source>
</evidence>
<comment type="similarity">
    <text evidence="1">Belongs to the cytidylate kinase family. Type 1 subfamily.</text>
</comment>
<keyword evidence="6" id="KW-0067">ATP-binding</keyword>
<evidence type="ECO:0000256" key="2">
    <source>
        <dbReference type="ARBA" id="ARBA00012906"/>
    </source>
</evidence>
<feature type="domain" description="Cytidylate kinase" evidence="9">
    <location>
        <begin position="34"/>
        <end position="246"/>
    </location>
</feature>
<dbReference type="SUPFAM" id="SSF52540">
    <property type="entry name" value="P-loop containing nucleoside triphosphate hydrolases"/>
    <property type="match status" value="1"/>
</dbReference>
<keyword evidence="4" id="KW-0547">Nucleotide-binding</keyword>
<keyword evidence="3 10" id="KW-0808">Transferase</keyword>
<evidence type="ECO:0000256" key="7">
    <source>
        <dbReference type="ARBA" id="ARBA00047615"/>
    </source>
</evidence>
<dbReference type="PANTHER" id="PTHR21299:SF2">
    <property type="entry name" value="CYTIDYLATE KINASE"/>
    <property type="match status" value="1"/>
</dbReference>
<evidence type="ECO:0000313" key="10">
    <source>
        <dbReference type="EMBL" id="MPL65326.1"/>
    </source>
</evidence>
<dbReference type="GO" id="GO:0036431">
    <property type="term" value="F:dCMP kinase activity"/>
    <property type="evidence" value="ECO:0007669"/>
    <property type="project" value="InterPro"/>
</dbReference>
<name>A0A644TEC2_9ZZZZ</name>